<feature type="domain" description="AAA+ ATPase" evidence="2">
    <location>
        <begin position="166"/>
        <end position="298"/>
    </location>
</feature>
<sequence>MRGGKGWWPWWVAVAVAAGMLVLVGVTFAPLGGKDGLQNAANRAQLTGGLLIAAAIPTIAVAGWARRRSRELRAAAGPTVDTLIRAKDLLAGLVAEQWQNEARMRSLDDPDPIPVRWRTPAPNSRAAAVRDHPANIEPGGVPAMDQGWTVSSADIDALADRFRRTRRRRLVILGGPGTGKTTLAMQLLLHLLATRTPDEPIPVLLPAADWDTDQHARLQDWVTERLLRDYPALRAPGLGVDVGRALAARGHILPVLDGLDELPSAAQTKTVSALNHSLGGEDQLILTSRTTEFINAVTTTGDVITSAAVLQPLLLAPAAAADYLTRCLPPDPGPRWRGILTDLRNASPTGSPGEGVAALADVAATPLGLWLLRTVYVAPGADPAALADHARFPTPAALRAHLFDQLIPAVIATREPRKNSAEMFRPRRHHDPAQVRRWLGYLAHHLTGQPTPDSKGNRDFAWWRLAATTNAITWTTQLTITILTIVILDLALGLNGLLAVRHNGWFEVALWLVIGLAIGLAAGHEARIWGQGHPGYADLRIRQRWTELVHKIARQVAIGLAMGQVIGYVIGLALGLLGWGWLVHLVAGGLALGRVGRFVAGFAFGLAAGLAFGLGYGLMAGLTAWAETPAQVSHATTPMGSWRADRTLNLLRVSTYGLVGGLPLGLMFGLKGGLAGVPVLMVGLVLGLVAGLLFGDHRSWLAYLVATWRLARAGLLPRRLMPFLDDCHRLGLLRAVGPVYQFRHAELQDHLAATYRSTT</sequence>
<feature type="transmembrane region" description="Helical" evidence="1">
    <location>
        <begin position="44"/>
        <end position="65"/>
    </location>
</feature>
<evidence type="ECO:0000256" key="1">
    <source>
        <dbReference type="SAM" id="Phobius"/>
    </source>
</evidence>
<dbReference type="Pfam" id="PF05729">
    <property type="entry name" value="NACHT"/>
    <property type="match status" value="1"/>
</dbReference>
<organism evidence="3 4">
    <name type="scientific">Actinoallomurus vinaceus</name>
    <dbReference type="NCBI Taxonomy" id="1080074"/>
    <lineage>
        <taxon>Bacteria</taxon>
        <taxon>Bacillati</taxon>
        <taxon>Actinomycetota</taxon>
        <taxon>Actinomycetes</taxon>
        <taxon>Streptosporangiales</taxon>
        <taxon>Thermomonosporaceae</taxon>
        <taxon>Actinoallomurus</taxon>
    </lineage>
</organism>
<feature type="transmembrane region" description="Helical" evidence="1">
    <location>
        <begin position="7"/>
        <end position="32"/>
    </location>
</feature>
<keyword evidence="1" id="KW-0812">Transmembrane</keyword>
<comment type="caution">
    <text evidence="3">The sequence shown here is derived from an EMBL/GenBank/DDBJ whole genome shotgun (WGS) entry which is preliminary data.</text>
</comment>
<keyword evidence="1" id="KW-0472">Membrane</keyword>
<accession>A0ABP8UBA2</accession>
<evidence type="ECO:0000259" key="2">
    <source>
        <dbReference type="SMART" id="SM00382"/>
    </source>
</evidence>
<dbReference type="InterPro" id="IPR007111">
    <property type="entry name" value="NACHT_NTPase"/>
</dbReference>
<feature type="transmembrane region" description="Helical" evidence="1">
    <location>
        <begin position="478"/>
        <end position="498"/>
    </location>
</feature>
<feature type="transmembrane region" description="Helical" evidence="1">
    <location>
        <begin position="556"/>
        <end position="582"/>
    </location>
</feature>
<keyword evidence="1" id="KW-1133">Transmembrane helix</keyword>
<name>A0ABP8UBA2_9ACTN</name>
<dbReference type="SUPFAM" id="SSF52540">
    <property type="entry name" value="P-loop containing nucleoside triphosphate hydrolases"/>
    <property type="match status" value="1"/>
</dbReference>
<dbReference type="InterPro" id="IPR003593">
    <property type="entry name" value="AAA+_ATPase"/>
</dbReference>
<evidence type="ECO:0000313" key="3">
    <source>
        <dbReference type="EMBL" id="GAA4626965.1"/>
    </source>
</evidence>
<dbReference type="InterPro" id="IPR027417">
    <property type="entry name" value="P-loop_NTPase"/>
</dbReference>
<reference evidence="4" key="1">
    <citation type="journal article" date="2019" name="Int. J. Syst. Evol. Microbiol.">
        <title>The Global Catalogue of Microorganisms (GCM) 10K type strain sequencing project: providing services to taxonomists for standard genome sequencing and annotation.</title>
        <authorList>
            <consortium name="The Broad Institute Genomics Platform"/>
            <consortium name="The Broad Institute Genome Sequencing Center for Infectious Disease"/>
            <person name="Wu L."/>
            <person name="Ma J."/>
        </authorList>
    </citation>
    <scope>NUCLEOTIDE SEQUENCE [LARGE SCALE GENOMIC DNA]</scope>
    <source>
        <strain evidence="4">JCM 17939</strain>
    </source>
</reference>
<dbReference type="EMBL" id="BAABHK010000004">
    <property type="protein sequence ID" value="GAA4626965.1"/>
    <property type="molecule type" value="Genomic_DNA"/>
</dbReference>
<feature type="transmembrane region" description="Helical" evidence="1">
    <location>
        <begin position="504"/>
        <end position="523"/>
    </location>
</feature>
<feature type="transmembrane region" description="Helical" evidence="1">
    <location>
        <begin position="647"/>
        <end position="668"/>
    </location>
</feature>
<proteinExistence type="predicted"/>
<dbReference type="Gene3D" id="3.40.50.300">
    <property type="entry name" value="P-loop containing nucleotide triphosphate hydrolases"/>
    <property type="match status" value="1"/>
</dbReference>
<dbReference type="RefSeq" id="WP_345432123.1">
    <property type="nucleotide sequence ID" value="NZ_BAABHK010000004.1"/>
</dbReference>
<gene>
    <name evidence="3" type="ORF">GCM10023196_037330</name>
</gene>
<feature type="transmembrane region" description="Helical" evidence="1">
    <location>
        <begin position="602"/>
        <end position="626"/>
    </location>
</feature>
<dbReference type="Proteomes" id="UP001501442">
    <property type="component" value="Unassembled WGS sequence"/>
</dbReference>
<dbReference type="SMART" id="SM00382">
    <property type="entry name" value="AAA"/>
    <property type="match status" value="1"/>
</dbReference>
<evidence type="ECO:0000313" key="4">
    <source>
        <dbReference type="Proteomes" id="UP001501442"/>
    </source>
</evidence>
<feature type="transmembrane region" description="Helical" evidence="1">
    <location>
        <begin position="674"/>
        <end position="694"/>
    </location>
</feature>
<protein>
    <submittedName>
        <fullName evidence="3">NACHT domain-containing protein</fullName>
    </submittedName>
</protein>
<keyword evidence="4" id="KW-1185">Reference proteome</keyword>